<reference evidence="8 9" key="1">
    <citation type="submission" date="2020-09" db="EMBL/GenBank/DDBJ databases">
        <title>Characterization of Treponema spp. from bovine digital dermatitis in Korea.</title>
        <authorList>
            <person name="Espiritu H.M."/>
            <person name="Cho Y.I."/>
            <person name="Mamuad L."/>
        </authorList>
    </citation>
    <scope>NUCLEOTIDE SEQUENCE [LARGE SCALE GENOMIC DNA]</scope>
    <source>
        <strain evidence="8 9">KS1</strain>
    </source>
</reference>
<dbReference type="GO" id="GO:0005886">
    <property type="term" value="C:plasma membrane"/>
    <property type="evidence" value="ECO:0007669"/>
    <property type="project" value="TreeGrafter"/>
</dbReference>
<keyword evidence="2" id="KW-0813">Transport</keyword>
<dbReference type="PROSITE" id="PS01005">
    <property type="entry name" value="FORMATE_NITRITE_TP_1"/>
    <property type="match status" value="1"/>
</dbReference>
<feature type="transmembrane region" description="Helical" evidence="7">
    <location>
        <begin position="152"/>
        <end position="179"/>
    </location>
</feature>
<dbReference type="PANTHER" id="PTHR30520">
    <property type="entry name" value="FORMATE TRANSPORTER-RELATED"/>
    <property type="match status" value="1"/>
</dbReference>
<comment type="subcellular location">
    <subcellularLocation>
        <location evidence="1">Membrane</location>
        <topology evidence="1">Multi-pass membrane protein</topology>
    </subcellularLocation>
</comment>
<dbReference type="Proteomes" id="UP000593915">
    <property type="component" value="Chromosome"/>
</dbReference>
<evidence type="ECO:0000256" key="2">
    <source>
        <dbReference type="ARBA" id="ARBA00022448"/>
    </source>
</evidence>
<protein>
    <submittedName>
        <fullName evidence="8">Formate/nitrite transporter family protein</fullName>
    </submittedName>
</protein>
<keyword evidence="4 7" id="KW-1133">Transmembrane helix</keyword>
<evidence type="ECO:0000313" key="9">
    <source>
        <dbReference type="Proteomes" id="UP000593915"/>
    </source>
</evidence>
<accession>A0A7S6WPD1</accession>
<proteinExistence type="inferred from homology"/>
<feature type="transmembrane region" description="Helical" evidence="7">
    <location>
        <begin position="110"/>
        <end position="132"/>
    </location>
</feature>
<sequence length="281" mass="30886">MSEKLYYDPTEILEVTVQKGIAKVNTPIWKQFILGILAGVFIAFASEGSNMAAFGFFAKPETYGLGKFIAGLIFPVGLMLVVIAGGELFTGNNLIMAAVLDKKVKISAMFKNWITVYAGNFIGSILIAFLIVKSGQLHGGDNLLGGITVKIAYGKISLSFIQALFLGIMCNWLVCLAVWLCYGAKDMTGKFLAVFFPIWLFITSGFEHSIANMYYIPAGILAKTIPEYANSSKIPLNALENLNWTDFFTKNLIPVTLGNIIGGAFFVACIYWLCYRKRNNN</sequence>
<dbReference type="PANTHER" id="PTHR30520:SF6">
    <property type="entry name" value="FORMATE_NITRATE FAMILY TRANSPORTER (EUROFUNG)"/>
    <property type="match status" value="1"/>
</dbReference>
<feature type="transmembrane region" description="Helical" evidence="7">
    <location>
        <begin position="191"/>
        <end position="211"/>
    </location>
</feature>
<keyword evidence="3 7" id="KW-0812">Transmembrane</keyword>
<name>A0A7S6WPD1_9SPIR</name>
<organism evidence="8 9">
    <name type="scientific">Treponema pedis</name>
    <dbReference type="NCBI Taxonomy" id="409322"/>
    <lineage>
        <taxon>Bacteria</taxon>
        <taxon>Pseudomonadati</taxon>
        <taxon>Spirochaetota</taxon>
        <taxon>Spirochaetia</taxon>
        <taxon>Spirochaetales</taxon>
        <taxon>Treponemataceae</taxon>
        <taxon>Treponema</taxon>
    </lineage>
</organism>
<gene>
    <name evidence="8" type="ORF">IFE08_13915</name>
</gene>
<dbReference type="AlphaFoldDB" id="A0A7S6WPD1"/>
<dbReference type="Gene3D" id="1.20.1080.10">
    <property type="entry name" value="Glycerol uptake facilitator protein"/>
    <property type="match status" value="1"/>
</dbReference>
<dbReference type="RefSeq" id="WP_194076306.1">
    <property type="nucleotide sequence ID" value="NZ_CP061839.1"/>
</dbReference>
<dbReference type="NCBIfam" id="TIGR00790">
    <property type="entry name" value="fnt"/>
    <property type="match status" value="1"/>
</dbReference>
<feature type="transmembrane region" description="Helical" evidence="7">
    <location>
        <begin position="68"/>
        <end position="89"/>
    </location>
</feature>
<dbReference type="InterPro" id="IPR024002">
    <property type="entry name" value="For/NO2_transpt_CS"/>
</dbReference>
<evidence type="ECO:0000256" key="3">
    <source>
        <dbReference type="ARBA" id="ARBA00022692"/>
    </source>
</evidence>
<feature type="transmembrane region" description="Helical" evidence="7">
    <location>
        <begin position="252"/>
        <end position="274"/>
    </location>
</feature>
<evidence type="ECO:0000313" key="8">
    <source>
        <dbReference type="EMBL" id="QOW60853.1"/>
    </source>
</evidence>
<evidence type="ECO:0000256" key="4">
    <source>
        <dbReference type="ARBA" id="ARBA00022989"/>
    </source>
</evidence>
<feature type="transmembrane region" description="Helical" evidence="7">
    <location>
        <begin position="32"/>
        <end position="56"/>
    </location>
</feature>
<keyword evidence="5 7" id="KW-0472">Membrane</keyword>
<evidence type="ECO:0000256" key="1">
    <source>
        <dbReference type="ARBA" id="ARBA00004141"/>
    </source>
</evidence>
<dbReference type="GO" id="GO:0015499">
    <property type="term" value="F:formate transmembrane transporter activity"/>
    <property type="evidence" value="ECO:0007669"/>
    <property type="project" value="TreeGrafter"/>
</dbReference>
<evidence type="ECO:0000256" key="5">
    <source>
        <dbReference type="ARBA" id="ARBA00023136"/>
    </source>
</evidence>
<comment type="similarity">
    <text evidence="6">Belongs to the FNT transporter (TC 1.A.16) family.</text>
</comment>
<evidence type="ECO:0000256" key="7">
    <source>
        <dbReference type="SAM" id="Phobius"/>
    </source>
</evidence>
<dbReference type="FunFam" id="1.20.1080.10:FF:000011">
    <property type="entry name" value="Formate family transporter"/>
    <property type="match status" value="1"/>
</dbReference>
<dbReference type="InterPro" id="IPR023271">
    <property type="entry name" value="Aquaporin-like"/>
</dbReference>
<dbReference type="EMBL" id="CP061839">
    <property type="protein sequence ID" value="QOW60853.1"/>
    <property type="molecule type" value="Genomic_DNA"/>
</dbReference>
<dbReference type="InterPro" id="IPR000292">
    <property type="entry name" value="For/NO2_transpt"/>
</dbReference>
<evidence type="ECO:0000256" key="6">
    <source>
        <dbReference type="ARBA" id="ARBA00049660"/>
    </source>
</evidence>
<dbReference type="PROSITE" id="PS01006">
    <property type="entry name" value="FORMATE_NITRITE_TP_2"/>
    <property type="match status" value="1"/>
</dbReference>
<dbReference type="Pfam" id="PF01226">
    <property type="entry name" value="Form_Nir_trans"/>
    <property type="match status" value="1"/>
</dbReference>